<accession>A0A931SDE7</accession>
<dbReference type="InterPro" id="IPR026363">
    <property type="entry name" value="CxxC-x17-CxxC_dom"/>
</dbReference>
<sequence>MNVDENTTNGGGFNDRPRGGFGDRPKFPAVCTKCGKDTTVPFEPTPGKPVYCIDCFREVRGDRPRRSFGGPRREF</sequence>
<reference evidence="3" key="1">
    <citation type="submission" date="2020-07" db="EMBL/GenBank/DDBJ databases">
        <title>Huge and variable diversity of episymbiotic CPR bacteria and DPANN archaea in groundwater ecosystems.</title>
        <authorList>
            <person name="He C.Y."/>
            <person name="Keren R."/>
            <person name="Whittaker M."/>
            <person name="Farag I.F."/>
            <person name="Doudna J."/>
            <person name="Cate J.H.D."/>
            <person name="Banfield J.F."/>
        </authorList>
    </citation>
    <scope>NUCLEOTIDE SEQUENCE</scope>
    <source>
        <strain evidence="3">NC_groundwater_193_Ag_S-0.1um_51_7</strain>
    </source>
</reference>
<evidence type="ECO:0000256" key="1">
    <source>
        <dbReference type="SAM" id="MobiDB-lite"/>
    </source>
</evidence>
<feature type="compositionally biased region" description="Basic and acidic residues" evidence="1">
    <location>
        <begin position="15"/>
        <end position="24"/>
    </location>
</feature>
<organism evidence="3 4">
    <name type="scientific">Candidatus Sungiibacteriota bacterium</name>
    <dbReference type="NCBI Taxonomy" id="2750080"/>
    <lineage>
        <taxon>Bacteria</taxon>
        <taxon>Candidatus Sungiibacteriota</taxon>
    </lineage>
</organism>
<name>A0A931SDE7_9BACT</name>
<dbReference type="Proteomes" id="UP000724148">
    <property type="component" value="Unassembled WGS sequence"/>
</dbReference>
<evidence type="ECO:0000313" key="4">
    <source>
        <dbReference type="Proteomes" id="UP000724148"/>
    </source>
</evidence>
<feature type="domain" description="CxxC-x17-CxxC" evidence="2">
    <location>
        <begin position="24"/>
        <end position="59"/>
    </location>
</feature>
<dbReference type="Pfam" id="PF23477">
    <property type="entry name" value="zf_Tbcl_2"/>
    <property type="match status" value="1"/>
</dbReference>
<dbReference type="NCBIfam" id="TIGR04272">
    <property type="entry name" value="cxxc_cxxc_Mbark"/>
    <property type="match status" value="1"/>
</dbReference>
<comment type="caution">
    <text evidence="3">The sequence shown here is derived from an EMBL/GenBank/DDBJ whole genome shotgun (WGS) entry which is preliminary data.</text>
</comment>
<dbReference type="AlphaFoldDB" id="A0A931SDE7"/>
<evidence type="ECO:0000313" key="3">
    <source>
        <dbReference type="EMBL" id="MBI2097039.1"/>
    </source>
</evidence>
<evidence type="ECO:0000259" key="2">
    <source>
        <dbReference type="Pfam" id="PF23477"/>
    </source>
</evidence>
<gene>
    <name evidence="3" type="ORF">HYT40_02725</name>
</gene>
<feature type="region of interest" description="Disordered" evidence="1">
    <location>
        <begin position="1"/>
        <end position="24"/>
    </location>
</feature>
<protein>
    <recommendedName>
        <fullName evidence="2">CxxC-x17-CxxC domain-containing protein</fullName>
    </recommendedName>
</protein>
<dbReference type="EMBL" id="JACOZA010000074">
    <property type="protein sequence ID" value="MBI2097039.1"/>
    <property type="molecule type" value="Genomic_DNA"/>
</dbReference>
<proteinExistence type="predicted"/>